<keyword evidence="2" id="KW-0472">Membrane</keyword>
<keyword evidence="2" id="KW-0812">Transmembrane</keyword>
<keyword evidence="2" id="KW-1133">Transmembrane helix</keyword>
<comment type="caution">
    <text evidence="3">The sequence shown here is derived from an EMBL/GenBank/DDBJ whole genome shotgun (WGS) entry which is preliminary data.</text>
</comment>
<dbReference type="AlphaFoldDB" id="A0A8H6S803"/>
<feature type="transmembrane region" description="Helical" evidence="2">
    <location>
        <begin position="18"/>
        <end position="36"/>
    </location>
</feature>
<feature type="compositionally biased region" description="Basic and acidic residues" evidence="1">
    <location>
        <begin position="130"/>
        <end position="140"/>
    </location>
</feature>
<dbReference type="Proteomes" id="UP000613580">
    <property type="component" value="Unassembled WGS sequence"/>
</dbReference>
<accession>A0A8H6S803</accession>
<feature type="region of interest" description="Disordered" evidence="1">
    <location>
        <begin position="95"/>
        <end position="140"/>
    </location>
</feature>
<evidence type="ECO:0000256" key="2">
    <source>
        <dbReference type="SAM" id="Phobius"/>
    </source>
</evidence>
<sequence>MPAVQQHLRGFLRVVPDILYFCFYIWASYAVSKALLPRIGERIGFDASVLVPPLTGHKILVSLEMSLALLALYAVCTCVYAIAVNRHVLPLLNSSSEEGSTNPDSEKDTPINVPAQTEKGILAPAPPRPMRRDSADGSDEGRESLTAILKSFALGCVFMLAVFWISFYLVGYRNAPHSIEETEIVTVTVTVTPTITQTEYYDEWSAYETMGAGPMTAAPEVTVTSDGSF</sequence>
<feature type="transmembrane region" description="Helical" evidence="2">
    <location>
        <begin position="147"/>
        <end position="170"/>
    </location>
</feature>
<organism evidence="3 4">
    <name type="scientific">Mycena chlorophos</name>
    <name type="common">Agaric fungus</name>
    <name type="synonym">Agaricus chlorophos</name>
    <dbReference type="NCBI Taxonomy" id="658473"/>
    <lineage>
        <taxon>Eukaryota</taxon>
        <taxon>Fungi</taxon>
        <taxon>Dikarya</taxon>
        <taxon>Basidiomycota</taxon>
        <taxon>Agaricomycotina</taxon>
        <taxon>Agaricomycetes</taxon>
        <taxon>Agaricomycetidae</taxon>
        <taxon>Agaricales</taxon>
        <taxon>Marasmiineae</taxon>
        <taxon>Mycenaceae</taxon>
        <taxon>Mycena</taxon>
    </lineage>
</organism>
<gene>
    <name evidence="3" type="ORF">HMN09_01175800</name>
</gene>
<name>A0A8H6S803_MYCCL</name>
<keyword evidence="4" id="KW-1185">Reference proteome</keyword>
<evidence type="ECO:0000256" key="1">
    <source>
        <dbReference type="SAM" id="MobiDB-lite"/>
    </source>
</evidence>
<protein>
    <submittedName>
        <fullName evidence="3">Uncharacterized protein</fullName>
    </submittedName>
</protein>
<evidence type="ECO:0000313" key="4">
    <source>
        <dbReference type="Proteomes" id="UP000613580"/>
    </source>
</evidence>
<reference evidence="3" key="1">
    <citation type="submission" date="2020-05" db="EMBL/GenBank/DDBJ databases">
        <title>Mycena genomes resolve the evolution of fungal bioluminescence.</title>
        <authorList>
            <person name="Tsai I.J."/>
        </authorList>
    </citation>
    <scope>NUCLEOTIDE SEQUENCE</scope>
    <source>
        <strain evidence="3">110903Hualien_Pintung</strain>
    </source>
</reference>
<feature type="transmembrane region" description="Helical" evidence="2">
    <location>
        <begin position="67"/>
        <end position="84"/>
    </location>
</feature>
<dbReference type="EMBL" id="JACAZE010000020">
    <property type="protein sequence ID" value="KAF7293801.1"/>
    <property type="molecule type" value="Genomic_DNA"/>
</dbReference>
<evidence type="ECO:0000313" key="3">
    <source>
        <dbReference type="EMBL" id="KAF7293801.1"/>
    </source>
</evidence>
<proteinExistence type="predicted"/>